<feature type="region of interest" description="Disordered" evidence="1">
    <location>
        <begin position="47"/>
        <end position="72"/>
    </location>
</feature>
<reference evidence="2" key="2">
    <citation type="submission" date="2022-01" db="EMBL/GenBank/DDBJ databases">
        <authorList>
            <person name="Yamashiro T."/>
            <person name="Shiraishi A."/>
            <person name="Satake H."/>
            <person name="Nakayama K."/>
        </authorList>
    </citation>
    <scope>NUCLEOTIDE SEQUENCE</scope>
</reference>
<gene>
    <name evidence="2" type="ORF">Tco_0626338</name>
</gene>
<sequence>MKETAYEILKDEQKKQLGKNNKAKMTLYNALPRKEYKRVELLALKAKVTREQTSDDSDSQGGSDEELDEEETEAFNLMARNFQKLFRKGNLFGCGNRFSNGANRKLKENKAIVGGAWSDSEDGNELLNNATCLMEIDSQEVVSKPSSSNYDLKHIDLQK</sequence>
<evidence type="ECO:0000313" key="3">
    <source>
        <dbReference type="Proteomes" id="UP001151760"/>
    </source>
</evidence>
<proteinExistence type="predicted"/>
<organism evidence="2 3">
    <name type="scientific">Tanacetum coccineum</name>
    <dbReference type="NCBI Taxonomy" id="301880"/>
    <lineage>
        <taxon>Eukaryota</taxon>
        <taxon>Viridiplantae</taxon>
        <taxon>Streptophyta</taxon>
        <taxon>Embryophyta</taxon>
        <taxon>Tracheophyta</taxon>
        <taxon>Spermatophyta</taxon>
        <taxon>Magnoliopsida</taxon>
        <taxon>eudicotyledons</taxon>
        <taxon>Gunneridae</taxon>
        <taxon>Pentapetalae</taxon>
        <taxon>asterids</taxon>
        <taxon>campanulids</taxon>
        <taxon>Asterales</taxon>
        <taxon>Asteraceae</taxon>
        <taxon>Asteroideae</taxon>
        <taxon>Anthemideae</taxon>
        <taxon>Anthemidinae</taxon>
        <taxon>Tanacetum</taxon>
    </lineage>
</organism>
<dbReference type="Proteomes" id="UP001151760">
    <property type="component" value="Unassembled WGS sequence"/>
</dbReference>
<accession>A0ABQ4WJ96</accession>
<evidence type="ECO:0000256" key="1">
    <source>
        <dbReference type="SAM" id="MobiDB-lite"/>
    </source>
</evidence>
<name>A0ABQ4WJ96_9ASTR</name>
<keyword evidence="3" id="KW-1185">Reference proteome</keyword>
<protein>
    <submittedName>
        <fullName evidence="2">Uncharacterized protein</fullName>
    </submittedName>
</protein>
<dbReference type="EMBL" id="BQNB010008694">
    <property type="protein sequence ID" value="GJS52976.1"/>
    <property type="molecule type" value="Genomic_DNA"/>
</dbReference>
<feature type="compositionally biased region" description="Acidic residues" evidence="1">
    <location>
        <begin position="54"/>
        <end position="72"/>
    </location>
</feature>
<reference evidence="2" key="1">
    <citation type="journal article" date="2022" name="Int. J. Mol. Sci.">
        <title>Draft Genome of Tanacetum Coccineum: Genomic Comparison of Closely Related Tanacetum-Family Plants.</title>
        <authorList>
            <person name="Yamashiro T."/>
            <person name="Shiraishi A."/>
            <person name="Nakayama K."/>
            <person name="Satake H."/>
        </authorList>
    </citation>
    <scope>NUCLEOTIDE SEQUENCE</scope>
</reference>
<evidence type="ECO:0000313" key="2">
    <source>
        <dbReference type="EMBL" id="GJS52976.1"/>
    </source>
</evidence>
<comment type="caution">
    <text evidence="2">The sequence shown here is derived from an EMBL/GenBank/DDBJ whole genome shotgun (WGS) entry which is preliminary data.</text>
</comment>